<accession>A0A2U2DD77</accession>
<protein>
    <submittedName>
        <fullName evidence="1">Uncharacterized protein</fullName>
    </submittedName>
</protein>
<proteinExistence type="predicted"/>
<reference evidence="1 2" key="1">
    <citation type="submission" date="2018-05" db="EMBL/GenBank/DDBJ databases">
        <title>Genome sequences of two Antarctic strains of Pseudomonas prosekii: insights into adaptation to extreme conditions.</title>
        <authorList>
            <person name="Snopkova K."/>
            <person name="Dufkova K."/>
            <person name="Cejkova D."/>
            <person name="Sedlacek I."/>
            <person name="Smajs D."/>
        </authorList>
    </citation>
    <scope>NUCLEOTIDE SEQUENCE [LARGE SCALE GENOMIC DNA]</scope>
    <source>
        <strain evidence="1 2">P2673</strain>
    </source>
</reference>
<evidence type="ECO:0000313" key="1">
    <source>
        <dbReference type="EMBL" id="PWE47329.1"/>
    </source>
</evidence>
<organism evidence="1 2">
    <name type="scientific">Pseudomonas prosekii</name>
    <dbReference type="NCBI Taxonomy" id="1148509"/>
    <lineage>
        <taxon>Bacteria</taxon>
        <taxon>Pseudomonadati</taxon>
        <taxon>Pseudomonadota</taxon>
        <taxon>Gammaproteobacteria</taxon>
        <taxon>Pseudomonadales</taxon>
        <taxon>Pseudomonadaceae</taxon>
        <taxon>Pseudomonas</taxon>
    </lineage>
</organism>
<dbReference type="EMBL" id="QFAW01000004">
    <property type="protein sequence ID" value="PWE47329.1"/>
    <property type="molecule type" value="Genomic_DNA"/>
</dbReference>
<comment type="caution">
    <text evidence="1">The sequence shown here is derived from an EMBL/GenBank/DDBJ whole genome shotgun (WGS) entry which is preliminary data.</text>
</comment>
<dbReference type="AlphaFoldDB" id="A0A2U2DD77"/>
<dbReference type="Proteomes" id="UP000245056">
    <property type="component" value="Unassembled WGS sequence"/>
</dbReference>
<evidence type="ECO:0000313" key="2">
    <source>
        <dbReference type="Proteomes" id="UP000245056"/>
    </source>
</evidence>
<name>A0A2U2DD77_9PSED</name>
<gene>
    <name evidence="1" type="ORF">C9I49_04490</name>
</gene>
<sequence length="63" mass="6492">MARGLACSKRACLWRGGLPVARGLAPVGSRSGPKILGLLRSPTGASPLATTARMNIPKRPAII</sequence>